<reference evidence="2" key="1">
    <citation type="journal article" date="2015" name="Nature">
        <title>Complex archaea that bridge the gap between prokaryotes and eukaryotes.</title>
        <authorList>
            <person name="Spang A."/>
            <person name="Saw J.H."/>
            <person name="Jorgensen S.L."/>
            <person name="Zaremba-Niedzwiedzka K."/>
            <person name="Martijn J."/>
            <person name="Lind A.E."/>
            <person name="van Eijk R."/>
            <person name="Schleper C."/>
            <person name="Guy L."/>
            <person name="Ettema T.J."/>
        </authorList>
    </citation>
    <scope>NUCLEOTIDE SEQUENCE</scope>
</reference>
<protein>
    <submittedName>
        <fullName evidence="2">Uncharacterized protein</fullName>
    </submittedName>
</protein>
<comment type="caution">
    <text evidence="2">The sequence shown here is derived from an EMBL/GenBank/DDBJ whole genome shotgun (WGS) entry which is preliminary data.</text>
</comment>
<organism evidence="2">
    <name type="scientific">marine sediment metagenome</name>
    <dbReference type="NCBI Taxonomy" id="412755"/>
    <lineage>
        <taxon>unclassified sequences</taxon>
        <taxon>metagenomes</taxon>
        <taxon>ecological metagenomes</taxon>
    </lineage>
</organism>
<name>A0A0F9I7D5_9ZZZZ</name>
<dbReference type="AlphaFoldDB" id="A0A0F9I7D5"/>
<evidence type="ECO:0000313" key="2">
    <source>
        <dbReference type="EMBL" id="KKM23511.1"/>
    </source>
</evidence>
<evidence type="ECO:0000256" key="1">
    <source>
        <dbReference type="SAM" id="Phobius"/>
    </source>
</evidence>
<sequence>MTRRKEDEDGKGEATRNLLKKPSITIPITIVVTLIITIAGFAYGFGQSTAATAAKVEANATSIIATNDRIDRGDKRLEKALDDINDSLDELVKFLRPSRWEQ</sequence>
<gene>
    <name evidence="2" type="ORF">LCGC14_1614460</name>
</gene>
<accession>A0A0F9I7D5</accession>
<keyword evidence="1" id="KW-1133">Transmembrane helix</keyword>
<feature type="transmembrane region" description="Helical" evidence="1">
    <location>
        <begin position="24"/>
        <end position="45"/>
    </location>
</feature>
<keyword evidence="1" id="KW-0472">Membrane</keyword>
<proteinExistence type="predicted"/>
<keyword evidence="1" id="KW-0812">Transmembrane</keyword>
<dbReference type="EMBL" id="LAZR01013109">
    <property type="protein sequence ID" value="KKM23511.1"/>
    <property type="molecule type" value="Genomic_DNA"/>
</dbReference>